<sequence>MSKDPEGDMIALGDLYLREGERELAATAYAQLLMPMVGGV</sequence>
<gene>
    <name evidence="1" type="ORF">METZ01_LOCUS348969</name>
</gene>
<accession>A0A382RG10</accession>
<dbReference type="AlphaFoldDB" id="A0A382RG10"/>
<reference evidence="1" key="1">
    <citation type="submission" date="2018-05" db="EMBL/GenBank/DDBJ databases">
        <authorList>
            <person name="Lanie J.A."/>
            <person name="Ng W.-L."/>
            <person name="Kazmierczak K.M."/>
            <person name="Andrzejewski T.M."/>
            <person name="Davidsen T.M."/>
            <person name="Wayne K.J."/>
            <person name="Tettelin H."/>
            <person name="Glass J.I."/>
            <person name="Rusch D."/>
            <person name="Podicherti R."/>
            <person name="Tsui H.-C.T."/>
            <person name="Winkler M.E."/>
        </authorList>
    </citation>
    <scope>NUCLEOTIDE SEQUENCE</scope>
</reference>
<proteinExistence type="predicted"/>
<name>A0A382RG10_9ZZZZ</name>
<organism evidence="1">
    <name type="scientific">marine metagenome</name>
    <dbReference type="NCBI Taxonomy" id="408172"/>
    <lineage>
        <taxon>unclassified sequences</taxon>
        <taxon>metagenomes</taxon>
        <taxon>ecological metagenomes</taxon>
    </lineage>
</organism>
<dbReference type="EMBL" id="UINC01121158">
    <property type="protein sequence ID" value="SVC96115.1"/>
    <property type="molecule type" value="Genomic_DNA"/>
</dbReference>
<feature type="non-terminal residue" evidence="1">
    <location>
        <position position="40"/>
    </location>
</feature>
<evidence type="ECO:0000313" key="1">
    <source>
        <dbReference type="EMBL" id="SVC96115.1"/>
    </source>
</evidence>
<protein>
    <submittedName>
        <fullName evidence="1">Uncharacterized protein</fullName>
    </submittedName>
</protein>